<dbReference type="Pfam" id="PF00079">
    <property type="entry name" value="Serpin"/>
    <property type="match status" value="1"/>
</dbReference>
<dbReference type="InterPro" id="IPR042178">
    <property type="entry name" value="Serpin_sf_1"/>
</dbReference>
<dbReference type="PANTHER" id="PTHR11461:SF186">
    <property type="entry name" value="SERPIN B4"/>
    <property type="match status" value="1"/>
</dbReference>
<accession>A0A8C4KX97</accession>
<feature type="domain" description="Serpin" evidence="2">
    <location>
        <begin position="6"/>
        <end position="148"/>
    </location>
</feature>
<dbReference type="GO" id="GO:0005615">
    <property type="term" value="C:extracellular space"/>
    <property type="evidence" value="ECO:0007669"/>
    <property type="project" value="InterPro"/>
</dbReference>
<reference evidence="3" key="1">
    <citation type="submission" date="2023-03" db="UniProtKB">
        <authorList>
            <consortium name="Ensembl"/>
        </authorList>
    </citation>
    <scope>IDENTIFICATION</scope>
</reference>
<dbReference type="AlphaFoldDB" id="A0A8C4KX97"/>
<dbReference type="Gene3D" id="3.30.497.10">
    <property type="entry name" value="Antithrombin, subunit I, domain 2"/>
    <property type="match status" value="1"/>
</dbReference>
<dbReference type="SUPFAM" id="SSF56574">
    <property type="entry name" value="Serpins"/>
    <property type="match status" value="1"/>
</dbReference>
<evidence type="ECO:0000313" key="3">
    <source>
        <dbReference type="Ensembl" id="ENSEASP00005001850.1"/>
    </source>
</evidence>
<dbReference type="GO" id="GO:0004867">
    <property type="term" value="F:serine-type endopeptidase inhibitor activity"/>
    <property type="evidence" value="ECO:0007669"/>
    <property type="project" value="InterPro"/>
</dbReference>
<dbReference type="InterPro" id="IPR023796">
    <property type="entry name" value="Serpin_dom"/>
</dbReference>
<evidence type="ECO:0000256" key="1">
    <source>
        <dbReference type="ARBA" id="ARBA00006426"/>
    </source>
</evidence>
<dbReference type="Ensembl" id="ENSEAST00005002052.1">
    <property type="protein sequence ID" value="ENSEASP00005001850.1"/>
    <property type="gene ID" value="ENSEASG00005001245.1"/>
</dbReference>
<organism evidence="3">
    <name type="scientific">Equus asinus asinus</name>
    <dbReference type="NCBI Taxonomy" id="83772"/>
    <lineage>
        <taxon>Eukaryota</taxon>
        <taxon>Metazoa</taxon>
        <taxon>Chordata</taxon>
        <taxon>Craniata</taxon>
        <taxon>Vertebrata</taxon>
        <taxon>Euteleostomi</taxon>
        <taxon>Mammalia</taxon>
        <taxon>Eutheria</taxon>
        <taxon>Laurasiatheria</taxon>
        <taxon>Perissodactyla</taxon>
        <taxon>Equidae</taxon>
        <taxon>Equus</taxon>
    </lineage>
</organism>
<protein>
    <recommendedName>
        <fullName evidence="2">Serpin domain-containing protein</fullName>
    </recommendedName>
</protein>
<name>A0A8C4KX97_EQUAS</name>
<evidence type="ECO:0000259" key="2">
    <source>
        <dbReference type="Pfam" id="PF00079"/>
    </source>
</evidence>
<proteinExistence type="inferred from homology"/>
<comment type="similarity">
    <text evidence="1">Belongs to the serpin family. Ov-serpin subfamily.</text>
</comment>
<dbReference type="InterPro" id="IPR000215">
    <property type="entry name" value="Serpin_fam"/>
</dbReference>
<dbReference type="PANTHER" id="PTHR11461">
    <property type="entry name" value="SERINE PROTEASE INHIBITOR, SERPIN"/>
    <property type="match status" value="1"/>
</dbReference>
<sequence>MNSLSEANTHFALDLFQQFKKSKKDNIFYSPLSITSALAMTYSGAQGNTALQIGQVDVSESQSTRVEKLGNVHHQFQKLLTELKKPTDAYELSIANRLYGEKTFQFQQEYMENVKKFYLAGVESADFINAAEESRKKINSWVESQTNETDTHRII</sequence>
<dbReference type="InterPro" id="IPR036186">
    <property type="entry name" value="Serpin_sf"/>
</dbReference>